<comment type="caution">
    <text evidence="2">The sequence shown here is derived from an EMBL/GenBank/DDBJ whole genome shotgun (WGS) entry which is preliminary data.</text>
</comment>
<protein>
    <submittedName>
        <fullName evidence="2">Uncharacterized protein</fullName>
    </submittedName>
</protein>
<feature type="compositionally biased region" description="Basic and acidic residues" evidence="1">
    <location>
        <begin position="238"/>
        <end position="248"/>
    </location>
</feature>
<feature type="region of interest" description="Disordered" evidence="1">
    <location>
        <begin position="152"/>
        <end position="176"/>
    </location>
</feature>
<keyword evidence="3" id="KW-1185">Reference proteome</keyword>
<gene>
    <name evidence="2" type="ORF">DNTS_025708</name>
</gene>
<feature type="region of interest" description="Disordered" evidence="1">
    <location>
        <begin position="224"/>
        <end position="248"/>
    </location>
</feature>
<organism evidence="2 3">
    <name type="scientific">Danionella cerebrum</name>
    <dbReference type="NCBI Taxonomy" id="2873325"/>
    <lineage>
        <taxon>Eukaryota</taxon>
        <taxon>Metazoa</taxon>
        <taxon>Chordata</taxon>
        <taxon>Craniata</taxon>
        <taxon>Vertebrata</taxon>
        <taxon>Euteleostomi</taxon>
        <taxon>Actinopterygii</taxon>
        <taxon>Neopterygii</taxon>
        <taxon>Teleostei</taxon>
        <taxon>Ostariophysi</taxon>
        <taxon>Cypriniformes</taxon>
        <taxon>Danionidae</taxon>
        <taxon>Danioninae</taxon>
        <taxon>Danionella</taxon>
    </lineage>
</organism>
<dbReference type="Proteomes" id="UP000316079">
    <property type="component" value="Unassembled WGS sequence"/>
</dbReference>
<reference evidence="2 3" key="1">
    <citation type="journal article" date="2019" name="Sci. Data">
        <title>Hybrid genome assembly and annotation of Danionella translucida.</title>
        <authorList>
            <person name="Kadobianskyi M."/>
            <person name="Schulze L."/>
            <person name="Schuelke M."/>
            <person name="Judkewitz B."/>
        </authorList>
    </citation>
    <scope>NUCLEOTIDE SEQUENCE [LARGE SCALE GENOMIC DNA]</scope>
    <source>
        <strain evidence="2 3">Bolton</strain>
    </source>
</reference>
<evidence type="ECO:0000256" key="1">
    <source>
        <dbReference type="SAM" id="MobiDB-lite"/>
    </source>
</evidence>
<accession>A0A553MTD4</accession>
<dbReference type="EMBL" id="SRMA01027285">
    <property type="protein sequence ID" value="TRY56438.1"/>
    <property type="molecule type" value="Genomic_DNA"/>
</dbReference>
<name>A0A553MTD4_9TELE</name>
<proteinExistence type="predicted"/>
<feature type="region of interest" description="Disordered" evidence="1">
    <location>
        <begin position="69"/>
        <end position="96"/>
    </location>
</feature>
<dbReference type="AlphaFoldDB" id="A0A553MTD4"/>
<evidence type="ECO:0000313" key="2">
    <source>
        <dbReference type="EMBL" id="TRY56438.1"/>
    </source>
</evidence>
<evidence type="ECO:0000313" key="3">
    <source>
        <dbReference type="Proteomes" id="UP000316079"/>
    </source>
</evidence>
<sequence>MSWEDGAACQLRKILKEQRTVIFDMHHGNRPQVAGVFEAVEFVSCAPALASHSRFPLADCQSKAVPVTAHRTSAQLDPSADSPVTHGGDRSEHTGDFSTNILSLARRKANHTMSSSSWTQTPLKNWFVLNTCWCRGINSPVLLAEKLVAQAQSDASQETNEKEIDDEERASPRKRRFKAVQLTNSALWNYLRHILLDSEASEEHLLESRDLKLTVNADRNVKAFKRGSAKQPLAPQQPEERDSSSEQL</sequence>